<evidence type="ECO:0000256" key="2">
    <source>
        <dbReference type="ARBA" id="ARBA00022679"/>
    </source>
</evidence>
<dbReference type="Proteomes" id="UP000800041">
    <property type="component" value="Unassembled WGS sequence"/>
</dbReference>
<comment type="subcellular location">
    <subcellularLocation>
        <location evidence="1">Membrane</location>
        <topology evidence="1">Multi-pass membrane protein</topology>
    </subcellularLocation>
</comment>
<sequence length="594" mass="66837">MLPYIDSPFIYVADKLGASSDELKLIFSFLLSYPLAAALKRIPDSKPAQKNLFIVGISIFYLIGLFDLWYGLRTLLISAGGAYGIAMFVEGPYMPWIAFVFLMGHMSISHLDRQFIDLPSSVDVSGAQMVLVMKLTAFCWNIHDGKLPDSDLTDFQKERAIRQLPSLLDYAGYVFFFPSLFAGPAFDYEEYTRYISTSMFNLPPGTDPSKAPATRKKRRIPRSGKPAALKAAMGLAWIFAFLKLSAGYAPEMILGPDYMKYGLFRRIWLMYMLGLVTRMKYYGVWSLTEGACILSGIGYKGIDPATGRASWDRLQNVKPLGIELAQNSHEYLGNWNINTNAWLRNYMYLRVTPKGKKPGFYATMATFITSAFWHGFYPGYYMAFIMGALLQTISKNARRLLRPLFLPPPQSPLEKPTTTLSPGKLSPTSSSKQPPNVETPRTNTKLFYDIVSWFLTQASFAFTVMPFILLTLHKTMTAWARVYFFALVGVAVCFAFLNSPGKAVLQKRVAKHTSAAERPGFKREGSTTSVKDRDQEGSMGRTGGMTLGVPDDPEREVQEIVEEVKREIERRKKMGETVPDLGKMVEERLGNKRD</sequence>
<feature type="compositionally biased region" description="Basic and acidic residues" evidence="7">
    <location>
        <begin position="583"/>
        <end position="594"/>
    </location>
</feature>
<feature type="transmembrane region" description="Helical" evidence="8">
    <location>
        <begin position="82"/>
        <end position="103"/>
    </location>
</feature>
<feature type="region of interest" description="Disordered" evidence="7">
    <location>
        <begin position="408"/>
        <end position="439"/>
    </location>
</feature>
<keyword evidence="3 8" id="KW-0812">Transmembrane</keyword>
<dbReference type="GO" id="GO:0030258">
    <property type="term" value="P:lipid modification"/>
    <property type="evidence" value="ECO:0007669"/>
    <property type="project" value="TreeGrafter"/>
</dbReference>
<evidence type="ECO:0000313" key="9">
    <source>
        <dbReference type="EMBL" id="KAF1983408.1"/>
    </source>
</evidence>
<proteinExistence type="predicted"/>
<evidence type="ECO:0000256" key="5">
    <source>
        <dbReference type="ARBA" id="ARBA00023136"/>
    </source>
</evidence>
<feature type="transmembrane region" description="Helical" evidence="8">
    <location>
        <begin position="51"/>
        <end position="70"/>
    </location>
</feature>
<dbReference type="PANTHER" id="PTHR13906">
    <property type="entry name" value="PORCUPINE"/>
    <property type="match status" value="1"/>
</dbReference>
<evidence type="ECO:0000313" key="10">
    <source>
        <dbReference type="Proteomes" id="UP000800041"/>
    </source>
</evidence>
<keyword evidence="2" id="KW-0808">Transferase</keyword>
<dbReference type="GO" id="GO:0046474">
    <property type="term" value="P:glycerophospholipid biosynthetic process"/>
    <property type="evidence" value="ECO:0007669"/>
    <property type="project" value="TreeGrafter"/>
</dbReference>
<protein>
    <submittedName>
        <fullName evidence="9">MBOAT-domain-containing protein</fullName>
    </submittedName>
</protein>
<keyword evidence="5 8" id="KW-0472">Membrane</keyword>
<gene>
    <name evidence="9" type="ORF">K402DRAFT_406875</name>
</gene>
<dbReference type="InterPro" id="IPR049941">
    <property type="entry name" value="LPLAT_7/PORCN-like"/>
</dbReference>
<dbReference type="InterPro" id="IPR004299">
    <property type="entry name" value="MBOAT_fam"/>
</dbReference>
<dbReference type="GO" id="GO:0003841">
    <property type="term" value="F:1-acylglycerol-3-phosphate O-acyltransferase activity"/>
    <property type="evidence" value="ECO:0007669"/>
    <property type="project" value="TreeGrafter"/>
</dbReference>
<evidence type="ECO:0000256" key="1">
    <source>
        <dbReference type="ARBA" id="ARBA00004141"/>
    </source>
</evidence>
<dbReference type="AlphaFoldDB" id="A0A6G1GRN3"/>
<feature type="region of interest" description="Disordered" evidence="7">
    <location>
        <begin position="574"/>
        <end position="594"/>
    </location>
</feature>
<dbReference type="GO" id="GO:0047184">
    <property type="term" value="F:1-acylglycerophosphocholine O-acyltransferase activity"/>
    <property type="evidence" value="ECO:0007669"/>
    <property type="project" value="TreeGrafter"/>
</dbReference>
<name>A0A6G1GRN3_9PEZI</name>
<evidence type="ECO:0000256" key="3">
    <source>
        <dbReference type="ARBA" id="ARBA00022692"/>
    </source>
</evidence>
<dbReference type="Pfam" id="PF03062">
    <property type="entry name" value="MBOAT"/>
    <property type="match status" value="1"/>
</dbReference>
<feature type="compositionally biased region" description="Basic and acidic residues" evidence="7">
    <location>
        <begin position="519"/>
        <end position="536"/>
    </location>
</feature>
<accession>A0A6G1GRN3</accession>
<evidence type="ECO:0000256" key="6">
    <source>
        <dbReference type="ARBA" id="ARBA00023315"/>
    </source>
</evidence>
<keyword evidence="10" id="KW-1185">Reference proteome</keyword>
<dbReference type="GO" id="GO:0016020">
    <property type="term" value="C:membrane"/>
    <property type="evidence" value="ECO:0007669"/>
    <property type="project" value="UniProtKB-SubCell"/>
</dbReference>
<feature type="transmembrane region" description="Helical" evidence="8">
    <location>
        <begin position="450"/>
        <end position="472"/>
    </location>
</feature>
<keyword evidence="6" id="KW-0012">Acyltransferase</keyword>
<feature type="transmembrane region" description="Helical" evidence="8">
    <location>
        <begin position="227"/>
        <end position="246"/>
    </location>
</feature>
<feature type="region of interest" description="Disordered" evidence="7">
    <location>
        <begin position="514"/>
        <end position="556"/>
    </location>
</feature>
<organism evidence="9 10">
    <name type="scientific">Aulographum hederae CBS 113979</name>
    <dbReference type="NCBI Taxonomy" id="1176131"/>
    <lineage>
        <taxon>Eukaryota</taxon>
        <taxon>Fungi</taxon>
        <taxon>Dikarya</taxon>
        <taxon>Ascomycota</taxon>
        <taxon>Pezizomycotina</taxon>
        <taxon>Dothideomycetes</taxon>
        <taxon>Pleosporomycetidae</taxon>
        <taxon>Aulographales</taxon>
        <taxon>Aulographaceae</taxon>
    </lineage>
</organism>
<dbReference type="GO" id="GO:0005783">
    <property type="term" value="C:endoplasmic reticulum"/>
    <property type="evidence" value="ECO:0007669"/>
    <property type="project" value="TreeGrafter"/>
</dbReference>
<dbReference type="EMBL" id="ML977175">
    <property type="protein sequence ID" value="KAF1983408.1"/>
    <property type="molecule type" value="Genomic_DNA"/>
</dbReference>
<keyword evidence="4 8" id="KW-1133">Transmembrane helix</keyword>
<evidence type="ECO:0000256" key="8">
    <source>
        <dbReference type="SAM" id="Phobius"/>
    </source>
</evidence>
<feature type="compositionally biased region" description="Polar residues" evidence="7">
    <location>
        <begin position="416"/>
        <end position="439"/>
    </location>
</feature>
<dbReference type="PANTHER" id="PTHR13906:SF4">
    <property type="entry name" value="LYSOPHOSPHOLIPID ACYLTRANSFERASE 6"/>
    <property type="match status" value="1"/>
</dbReference>
<dbReference type="OrthoDB" id="286734at2759"/>
<evidence type="ECO:0000256" key="4">
    <source>
        <dbReference type="ARBA" id="ARBA00022989"/>
    </source>
</evidence>
<feature type="transmembrane region" description="Helical" evidence="8">
    <location>
        <begin position="23"/>
        <end position="39"/>
    </location>
</feature>
<reference evidence="9" key="1">
    <citation type="journal article" date="2020" name="Stud. Mycol.">
        <title>101 Dothideomycetes genomes: a test case for predicting lifestyles and emergence of pathogens.</title>
        <authorList>
            <person name="Haridas S."/>
            <person name="Albert R."/>
            <person name="Binder M."/>
            <person name="Bloem J."/>
            <person name="Labutti K."/>
            <person name="Salamov A."/>
            <person name="Andreopoulos B."/>
            <person name="Baker S."/>
            <person name="Barry K."/>
            <person name="Bills G."/>
            <person name="Bluhm B."/>
            <person name="Cannon C."/>
            <person name="Castanera R."/>
            <person name="Culley D."/>
            <person name="Daum C."/>
            <person name="Ezra D."/>
            <person name="Gonzalez J."/>
            <person name="Henrissat B."/>
            <person name="Kuo A."/>
            <person name="Liang C."/>
            <person name="Lipzen A."/>
            <person name="Lutzoni F."/>
            <person name="Magnuson J."/>
            <person name="Mondo S."/>
            <person name="Nolan M."/>
            <person name="Ohm R."/>
            <person name="Pangilinan J."/>
            <person name="Park H.-J."/>
            <person name="Ramirez L."/>
            <person name="Alfaro M."/>
            <person name="Sun H."/>
            <person name="Tritt A."/>
            <person name="Yoshinaga Y."/>
            <person name="Zwiers L.-H."/>
            <person name="Turgeon B."/>
            <person name="Goodwin S."/>
            <person name="Spatafora J."/>
            <person name="Crous P."/>
            <person name="Grigoriev I."/>
        </authorList>
    </citation>
    <scope>NUCLEOTIDE SEQUENCE</scope>
    <source>
        <strain evidence="9">CBS 113979</strain>
    </source>
</reference>
<evidence type="ECO:0000256" key="7">
    <source>
        <dbReference type="SAM" id="MobiDB-lite"/>
    </source>
</evidence>
<feature type="transmembrane region" description="Helical" evidence="8">
    <location>
        <begin position="478"/>
        <end position="498"/>
    </location>
</feature>